<evidence type="ECO:0000313" key="2">
    <source>
        <dbReference type="Proteomes" id="UP000612055"/>
    </source>
</evidence>
<sequence>MTWQIGVGLERDRHFDAASSALTERGEAGLCNVAAFLEGRMDAHQDLGTLSAAHPWLKDVGAWCGPDRDGPLEPPADMEVVLQAVLVAKPGLWVQLCCALEVAEEVAEQVQDLAAEVEDELVEIGDPEPRRLEVELEVKAGVEGGG</sequence>
<dbReference type="AlphaFoldDB" id="A0A836BU49"/>
<keyword evidence="2" id="KW-1185">Reference proteome</keyword>
<protein>
    <submittedName>
        <fullName evidence="1">Uncharacterized protein</fullName>
    </submittedName>
</protein>
<comment type="caution">
    <text evidence="1">The sequence shown here is derived from an EMBL/GenBank/DDBJ whole genome shotgun (WGS) entry which is preliminary data.</text>
</comment>
<name>A0A836BU49_9CHLO</name>
<organism evidence="1 2">
    <name type="scientific">Edaphochlamys debaryana</name>
    <dbReference type="NCBI Taxonomy" id="47281"/>
    <lineage>
        <taxon>Eukaryota</taxon>
        <taxon>Viridiplantae</taxon>
        <taxon>Chlorophyta</taxon>
        <taxon>core chlorophytes</taxon>
        <taxon>Chlorophyceae</taxon>
        <taxon>CS clade</taxon>
        <taxon>Chlamydomonadales</taxon>
        <taxon>Chlamydomonadales incertae sedis</taxon>
        <taxon>Edaphochlamys</taxon>
    </lineage>
</organism>
<dbReference type="EMBL" id="JAEHOE010000095">
    <property type="protein sequence ID" value="KAG2487539.1"/>
    <property type="molecule type" value="Genomic_DNA"/>
</dbReference>
<evidence type="ECO:0000313" key="1">
    <source>
        <dbReference type="EMBL" id="KAG2487539.1"/>
    </source>
</evidence>
<reference evidence="1" key="1">
    <citation type="journal article" date="2020" name="bioRxiv">
        <title>Comparative genomics of Chlamydomonas.</title>
        <authorList>
            <person name="Craig R.J."/>
            <person name="Hasan A.R."/>
            <person name="Ness R.W."/>
            <person name="Keightley P.D."/>
        </authorList>
    </citation>
    <scope>NUCLEOTIDE SEQUENCE</scope>
    <source>
        <strain evidence="1">CCAP 11/70</strain>
    </source>
</reference>
<accession>A0A836BU49</accession>
<proteinExistence type="predicted"/>
<dbReference type="Proteomes" id="UP000612055">
    <property type="component" value="Unassembled WGS sequence"/>
</dbReference>
<gene>
    <name evidence="1" type="ORF">HYH03_013819</name>
</gene>